<accession>A0ABV0B5Z4</accession>
<keyword evidence="5 9" id="KW-0812">Transmembrane</keyword>
<dbReference type="RefSeq" id="WP_346245147.1">
    <property type="nucleotide sequence ID" value="NZ_JBDIZK010000002.1"/>
</dbReference>
<evidence type="ECO:0000256" key="7">
    <source>
        <dbReference type="ARBA" id="ARBA00023136"/>
    </source>
</evidence>
<feature type="region of interest" description="Disordered" evidence="10">
    <location>
        <begin position="1"/>
        <end position="24"/>
    </location>
</feature>
<dbReference type="Proteomes" id="UP001427805">
    <property type="component" value="Unassembled WGS sequence"/>
</dbReference>
<keyword evidence="6 9" id="KW-1133">Transmembrane helix</keyword>
<dbReference type="PROSITE" id="PS51779">
    <property type="entry name" value="POTRA"/>
    <property type="match status" value="1"/>
</dbReference>
<evidence type="ECO:0000256" key="10">
    <source>
        <dbReference type="SAM" id="MobiDB-lite"/>
    </source>
</evidence>
<name>A0ABV0B5Z4_9SPHN</name>
<feature type="region of interest" description="Disordered" evidence="10">
    <location>
        <begin position="283"/>
        <end position="309"/>
    </location>
</feature>
<dbReference type="Gene3D" id="3.10.20.310">
    <property type="entry name" value="membrane protein fhac"/>
    <property type="match status" value="1"/>
</dbReference>
<reference evidence="12 13" key="1">
    <citation type="submission" date="2024-05" db="EMBL/GenBank/DDBJ databases">
        <title>Sphingomonas sp. HF-S3 16S ribosomal RNA gene Genome sequencing and assembly.</title>
        <authorList>
            <person name="Lee H."/>
        </authorList>
    </citation>
    <scope>NUCLEOTIDE SEQUENCE [LARGE SCALE GENOMIC DNA]</scope>
    <source>
        <strain evidence="12 13">HF-S3</strain>
    </source>
</reference>
<evidence type="ECO:0000313" key="12">
    <source>
        <dbReference type="EMBL" id="MEN3746136.1"/>
    </source>
</evidence>
<keyword evidence="13" id="KW-1185">Reference proteome</keyword>
<dbReference type="InterPro" id="IPR034746">
    <property type="entry name" value="POTRA"/>
</dbReference>
<evidence type="ECO:0000313" key="13">
    <source>
        <dbReference type="Proteomes" id="UP001427805"/>
    </source>
</evidence>
<keyword evidence="4 9" id="KW-0132">Cell division</keyword>
<keyword evidence="2 9" id="KW-1003">Cell membrane</keyword>
<dbReference type="InterPro" id="IPR013685">
    <property type="entry name" value="POTRA_FtsQ_type"/>
</dbReference>
<dbReference type="PANTHER" id="PTHR35851">
    <property type="entry name" value="CELL DIVISION PROTEIN FTSQ"/>
    <property type="match status" value="1"/>
</dbReference>
<evidence type="ECO:0000256" key="5">
    <source>
        <dbReference type="ARBA" id="ARBA00022692"/>
    </source>
</evidence>
<keyword evidence="7 9" id="KW-0472">Membrane</keyword>
<evidence type="ECO:0000256" key="9">
    <source>
        <dbReference type="HAMAP-Rule" id="MF_00911"/>
    </source>
</evidence>
<evidence type="ECO:0000256" key="8">
    <source>
        <dbReference type="ARBA" id="ARBA00023306"/>
    </source>
</evidence>
<dbReference type="HAMAP" id="MF_00911">
    <property type="entry name" value="FtsQ_subfam"/>
    <property type="match status" value="1"/>
</dbReference>
<evidence type="ECO:0000256" key="3">
    <source>
        <dbReference type="ARBA" id="ARBA00022519"/>
    </source>
</evidence>
<dbReference type="InterPro" id="IPR005548">
    <property type="entry name" value="Cell_div_FtsQ/DivIB_C"/>
</dbReference>
<proteinExistence type="inferred from homology"/>
<comment type="caution">
    <text evidence="12">The sequence shown here is derived from an EMBL/GenBank/DDBJ whole genome shotgun (WGS) entry which is preliminary data.</text>
</comment>
<dbReference type="PANTHER" id="PTHR35851:SF1">
    <property type="entry name" value="CELL DIVISION PROTEIN FTSQ"/>
    <property type="match status" value="1"/>
</dbReference>
<evidence type="ECO:0000259" key="11">
    <source>
        <dbReference type="PROSITE" id="PS51779"/>
    </source>
</evidence>
<feature type="transmembrane region" description="Helical" evidence="9">
    <location>
        <begin position="47"/>
        <end position="69"/>
    </location>
</feature>
<dbReference type="Pfam" id="PF03799">
    <property type="entry name" value="FtsQ_DivIB_C"/>
    <property type="match status" value="1"/>
</dbReference>
<protein>
    <recommendedName>
        <fullName evidence="9">Cell division protein FtsQ</fullName>
    </recommendedName>
</protein>
<keyword evidence="3 9" id="KW-0997">Cell inner membrane</keyword>
<comment type="similarity">
    <text evidence="9">Belongs to the FtsQ/DivIB family. FtsQ subfamily.</text>
</comment>
<keyword evidence="8 9" id="KW-0131">Cell cycle</keyword>
<sequence>MTKRTVRRSSSRPPAKKRAQIRKKKGPGLIDQTMVALPVSHDTLQKIATWGIVGVAGAVALAVASFFGVPGMVGVAASEVVGEAGLRVEQVDINGMRRMDRDTILTQALDQRSRAMPLVDLELVRERLLQYPWIEDARVSRRLPNTLVVNVVEREPAAVWQHKGVLMLIDEKGVSLESVSRDAMPDLPLLVGDGANGQELARRKLMDAAPALKPLVKASTWVGNRRWDLTFDTGERLLLPEGEKESVDALKRFAALDGTQRLLGRGFVRFDMRVGETMYVQRREAPPKAVATPSLETPAATPVQNDEGE</sequence>
<feature type="domain" description="POTRA" evidence="11">
    <location>
        <begin position="86"/>
        <end position="154"/>
    </location>
</feature>
<comment type="subcellular location">
    <subcellularLocation>
        <location evidence="9">Cell inner membrane</location>
        <topology evidence="9">Single-pass type II membrane protein</topology>
    </subcellularLocation>
    <subcellularLocation>
        <location evidence="1">Membrane</location>
    </subcellularLocation>
    <text evidence="9">Localizes to the division septum.</text>
</comment>
<comment type="function">
    <text evidence="9">Essential cell division protein.</text>
</comment>
<evidence type="ECO:0000256" key="6">
    <source>
        <dbReference type="ARBA" id="ARBA00022989"/>
    </source>
</evidence>
<gene>
    <name evidence="9" type="primary">ftsQ</name>
    <name evidence="12" type="ORF">TPR58_03070</name>
</gene>
<dbReference type="EMBL" id="JBDIZK010000002">
    <property type="protein sequence ID" value="MEN3746136.1"/>
    <property type="molecule type" value="Genomic_DNA"/>
</dbReference>
<dbReference type="Pfam" id="PF08478">
    <property type="entry name" value="POTRA_1"/>
    <property type="match status" value="1"/>
</dbReference>
<evidence type="ECO:0000256" key="4">
    <source>
        <dbReference type="ARBA" id="ARBA00022618"/>
    </source>
</evidence>
<dbReference type="InterPro" id="IPR026579">
    <property type="entry name" value="FtsQ"/>
</dbReference>
<evidence type="ECO:0000256" key="2">
    <source>
        <dbReference type="ARBA" id="ARBA00022475"/>
    </source>
</evidence>
<evidence type="ECO:0000256" key="1">
    <source>
        <dbReference type="ARBA" id="ARBA00004370"/>
    </source>
</evidence>
<organism evidence="12 13">
    <name type="scientific">Sphingomonas rustica</name>
    <dbReference type="NCBI Taxonomy" id="3103142"/>
    <lineage>
        <taxon>Bacteria</taxon>
        <taxon>Pseudomonadati</taxon>
        <taxon>Pseudomonadota</taxon>
        <taxon>Alphaproteobacteria</taxon>
        <taxon>Sphingomonadales</taxon>
        <taxon>Sphingomonadaceae</taxon>
        <taxon>Sphingomonas</taxon>
    </lineage>
</organism>